<evidence type="ECO:0000256" key="7">
    <source>
        <dbReference type="SAM" id="Phobius"/>
    </source>
</evidence>
<dbReference type="InterPro" id="IPR002656">
    <property type="entry name" value="Acyl_transf_3_dom"/>
</dbReference>
<feature type="transmembrane region" description="Helical" evidence="7">
    <location>
        <begin position="41"/>
        <end position="64"/>
    </location>
</feature>
<gene>
    <name evidence="9" type="ORF">IAC55_05260</name>
</gene>
<feature type="transmembrane region" description="Helical" evidence="7">
    <location>
        <begin position="85"/>
        <end position="105"/>
    </location>
</feature>
<reference evidence="9" key="2">
    <citation type="journal article" date="2021" name="PeerJ">
        <title>Extensive microbial diversity within the chicken gut microbiome revealed by metagenomics and culture.</title>
        <authorList>
            <person name="Gilroy R."/>
            <person name="Ravi A."/>
            <person name="Getino M."/>
            <person name="Pursley I."/>
            <person name="Horton D.L."/>
            <person name="Alikhan N.F."/>
            <person name="Baker D."/>
            <person name="Gharbi K."/>
            <person name="Hall N."/>
            <person name="Watson M."/>
            <person name="Adriaenssens E.M."/>
            <person name="Foster-Nyarko E."/>
            <person name="Jarju S."/>
            <person name="Secka A."/>
            <person name="Antonio M."/>
            <person name="Oren A."/>
            <person name="Chaudhuri R.R."/>
            <person name="La Ragione R."/>
            <person name="Hildebrand F."/>
            <person name="Pallen M.J."/>
        </authorList>
    </citation>
    <scope>NUCLEOTIDE SEQUENCE</scope>
    <source>
        <strain evidence="9">F6-4510</strain>
    </source>
</reference>
<evidence type="ECO:0000313" key="9">
    <source>
        <dbReference type="EMBL" id="MBO8434712.1"/>
    </source>
</evidence>
<keyword evidence="9" id="KW-0012">Acyltransferase</keyword>
<evidence type="ECO:0000256" key="5">
    <source>
        <dbReference type="ARBA" id="ARBA00022989"/>
    </source>
</evidence>
<dbReference type="EMBL" id="JADIMX010000102">
    <property type="protein sequence ID" value="MBO8434712.1"/>
    <property type="molecule type" value="Genomic_DNA"/>
</dbReference>
<proteinExistence type="inferred from homology"/>
<feature type="transmembrane region" description="Helical" evidence="7">
    <location>
        <begin position="287"/>
        <end position="307"/>
    </location>
</feature>
<dbReference type="GO" id="GO:0005886">
    <property type="term" value="C:plasma membrane"/>
    <property type="evidence" value="ECO:0007669"/>
    <property type="project" value="UniProtKB-SubCell"/>
</dbReference>
<comment type="caution">
    <text evidence="9">The sequence shown here is derived from an EMBL/GenBank/DDBJ whole genome shotgun (WGS) entry which is preliminary data.</text>
</comment>
<keyword evidence="9" id="KW-0808">Transferase</keyword>
<keyword evidence="6 7" id="KW-0472">Membrane</keyword>
<keyword evidence="5 7" id="KW-1133">Transmembrane helix</keyword>
<protein>
    <submittedName>
        <fullName evidence="9">Acyltransferase</fullName>
    </submittedName>
</protein>
<dbReference type="GO" id="GO:0009246">
    <property type="term" value="P:enterobacterial common antigen biosynthetic process"/>
    <property type="evidence" value="ECO:0007669"/>
    <property type="project" value="TreeGrafter"/>
</dbReference>
<evidence type="ECO:0000313" key="10">
    <source>
        <dbReference type="Proteomes" id="UP000823611"/>
    </source>
</evidence>
<feature type="transmembrane region" description="Helical" evidence="7">
    <location>
        <begin position="218"/>
        <end position="237"/>
    </location>
</feature>
<dbReference type="GO" id="GO:0016413">
    <property type="term" value="F:O-acetyltransferase activity"/>
    <property type="evidence" value="ECO:0007669"/>
    <property type="project" value="TreeGrafter"/>
</dbReference>
<dbReference type="AlphaFoldDB" id="A0A9D9DXE0"/>
<keyword evidence="4 7" id="KW-0812">Transmembrane</keyword>
<comment type="subcellular location">
    <subcellularLocation>
        <location evidence="1">Cell membrane</location>
        <topology evidence="1">Multi-pass membrane protein</topology>
    </subcellularLocation>
</comment>
<name>A0A9D9DXE0_9FIRM</name>
<accession>A0A9D9DXE0</accession>
<feature type="transmembrane region" description="Helical" evidence="7">
    <location>
        <begin position="252"/>
        <end position="275"/>
    </location>
</feature>
<feature type="transmembrane region" description="Helical" evidence="7">
    <location>
        <begin position="319"/>
        <end position="337"/>
    </location>
</feature>
<evidence type="ECO:0000259" key="8">
    <source>
        <dbReference type="Pfam" id="PF01757"/>
    </source>
</evidence>
<evidence type="ECO:0000256" key="2">
    <source>
        <dbReference type="ARBA" id="ARBA00007400"/>
    </source>
</evidence>
<feature type="domain" description="Acyltransferase 3" evidence="8">
    <location>
        <begin position="11"/>
        <end position="335"/>
    </location>
</feature>
<sequence>MRRKELSFVNVLLCLLVMLIHICSSSVNELDKTSLEYMAIFFPWRLSAFVVQGFILLSSVKFFMGIKDKKLNYFKFMISRVKKILVPYIISVTVYYLYFIHNNYYQGFNIYELLEGIFLGNLVSHFYFVVIIFQFYILMPLWIKMVKKVDVFIAIPFSILFMIFCHKWVPEIVSIISPSRSFIYNDRLFTSYLAYWVCGCYIGVNYDRFYDGLMKNKAIVSLIFILSAMVNGGLSYINSLGRVNIRFIEDVHTIYIFSAILFVLMVGKIIGGKLMDKVALLRGVDSLSFYIYLYHCIIIYECTHYMWRHFITDLGFSFISKFVMTYGIIFIISYVWIKIRERRKV</sequence>
<evidence type="ECO:0000256" key="1">
    <source>
        <dbReference type="ARBA" id="ARBA00004651"/>
    </source>
</evidence>
<comment type="similarity">
    <text evidence="2">Belongs to the acyltransferase 3 family.</text>
</comment>
<evidence type="ECO:0000256" key="3">
    <source>
        <dbReference type="ARBA" id="ARBA00022475"/>
    </source>
</evidence>
<evidence type="ECO:0000256" key="6">
    <source>
        <dbReference type="ARBA" id="ARBA00023136"/>
    </source>
</evidence>
<dbReference type="PANTHER" id="PTHR40074">
    <property type="entry name" value="O-ACETYLTRANSFERASE WECH"/>
    <property type="match status" value="1"/>
</dbReference>
<evidence type="ECO:0000256" key="4">
    <source>
        <dbReference type="ARBA" id="ARBA00022692"/>
    </source>
</evidence>
<feature type="transmembrane region" description="Helical" evidence="7">
    <location>
        <begin position="117"/>
        <end position="139"/>
    </location>
</feature>
<dbReference type="Pfam" id="PF01757">
    <property type="entry name" value="Acyl_transf_3"/>
    <property type="match status" value="1"/>
</dbReference>
<dbReference type="Proteomes" id="UP000823611">
    <property type="component" value="Unassembled WGS sequence"/>
</dbReference>
<feature type="transmembrane region" description="Helical" evidence="7">
    <location>
        <begin position="189"/>
        <end position="206"/>
    </location>
</feature>
<keyword evidence="3" id="KW-1003">Cell membrane</keyword>
<dbReference type="PANTHER" id="PTHR40074:SF2">
    <property type="entry name" value="O-ACETYLTRANSFERASE WECH"/>
    <property type="match status" value="1"/>
</dbReference>
<feature type="transmembrane region" description="Helical" evidence="7">
    <location>
        <begin position="151"/>
        <end position="169"/>
    </location>
</feature>
<reference evidence="9" key="1">
    <citation type="submission" date="2020-10" db="EMBL/GenBank/DDBJ databases">
        <authorList>
            <person name="Gilroy R."/>
        </authorList>
    </citation>
    <scope>NUCLEOTIDE SEQUENCE</scope>
    <source>
        <strain evidence="9">F6-4510</strain>
    </source>
</reference>
<organism evidence="9 10">
    <name type="scientific">Candidatus Fimicola merdigallinarum</name>
    <dbReference type="NCBI Taxonomy" id="2840819"/>
    <lineage>
        <taxon>Bacteria</taxon>
        <taxon>Bacillati</taxon>
        <taxon>Bacillota</taxon>
        <taxon>Clostridia</taxon>
        <taxon>Lachnospirales</taxon>
        <taxon>Lachnospiraceae</taxon>
        <taxon>Lachnospiraceae incertae sedis</taxon>
        <taxon>Candidatus Fimicola</taxon>
    </lineage>
</organism>